<proteinExistence type="predicted"/>
<feature type="domain" description="UvrD-like helicase C-terminal" evidence="2">
    <location>
        <begin position="588"/>
        <end position="636"/>
    </location>
</feature>
<accession>A0ABY9GX85</accession>
<evidence type="ECO:0000313" key="3">
    <source>
        <dbReference type="EMBL" id="WLI20285.1"/>
    </source>
</evidence>
<dbReference type="EMBL" id="CP117430">
    <property type="protein sequence ID" value="WLI20285.1"/>
    <property type="molecule type" value="Genomic_DNA"/>
</dbReference>
<dbReference type="InterPro" id="IPR027417">
    <property type="entry name" value="P-loop_NTPase"/>
</dbReference>
<evidence type="ECO:0000259" key="2">
    <source>
        <dbReference type="Pfam" id="PF13538"/>
    </source>
</evidence>
<protein>
    <recommendedName>
        <fullName evidence="1">DNA 3'-5' helicase II</fullName>
    </recommendedName>
</protein>
<keyword evidence="4" id="KW-1185">Reference proteome</keyword>
<dbReference type="SUPFAM" id="SSF52540">
    <property type="entry name" value="P-loop containing nucleoside triphosphate hydrolases"/>
    <property type="match status" value="1"/>
</dbReference>
<sequence>MDIDILVTSDRINNDPLARDFISYVKGAHQELGLEEAVLYYDFPSYSDYETVTHKPDALLLSRSHGIIALRFVSASQAERLPTPKIGEIGESLNQFCSILIGRLLKSKTLRRTRSSLDVEITPVIFCDSEIADRIFEGGECDVINSNTALRTLLENLQSEDLLSPEQMHEARSVIEGAKALTRSGNRVIENPEQHKEAFALSNLEAEIANFDQKQRRAALVTINGPQRIRGLAGSGKTVILAMKAAHLHMTKPNETILVTFFTKSLRSPIQNMITKFFRHYTEVDPDWTKINILHGWGGSNANGAYSDASRRAGRIPMSYSAARSAAPAGVDPFQYACADLVATGSVQTYYDHVLIDEGQDFPAAFYQLCFLLTKGTRDKKSIVWAYDELQNILNVKMPSAEELFGFDENHEPCISLDRAAAGLPPGAVNDTVLSKCYRNQREVLTTAHAMGFGIYSDIVQLLESPDHWRDVGYIVQADTFETGKQVEILRPEGNSPVSLQGEGLPDLIKYHSANDFDEEIDWVVKDACSFLQGGLSPEDIIVIALDDRNARNYFKRLSASFSMAGIATNNIHADPYSEPPFSISDKITLSTVYRAKGNEAAVVYVVGVDAIWLRQRSERNKLFVAFTRTKAWLRVSGCKGSTIAIGNEIDSAAADFPYLRFKMPDLSQMNLIQRDMSEKTLRAKKLRQEFIERLRDEGFTDNEIDDFLVVQEVKDE</sequence>
<keyword evidence="3" id="KW-0547">Nucleotide-binding</keyword>
<dbReference type="InterPro" id="IPR027785">
    <property type="entry name" value="UvrD-like_helicase_C"/>
</dbReference>
<dbReference type="RefSeq" id="WP_305426011.1">
    <property type="nucleotide sequence ID" value="NZ_CP117430.1"/>
</dbReference>
<dbReference type="PANTHER" id="PTHR11070:SF2">
    <property type="entry name" value="ATP-DEPENDENT DNA HELICASE SRS2"/>
    <property type="match status" value="1"/>
</dbReference>
<gene>
    <name evidence="3" type="ORF">PSH88_09720</name>
</gene>
<organism evidence="3 4">
    <name type="scientific">Pseudomonas wuhanensis</name>
    <dbReference type="NCBI Taxonomy" id="2954098"/>
    <lineage>
        <taxon>Bacteria</taxon>
        <taxon>Pseudomonadati</taxon>
        <taxon>Pseudomonadota</taxon>
        <taxon>Gammaproteobacteria</taxon>
        <taxon>Pseudomonadales</taxon>
        <taxon>Pseudomonadaceae</taxon>
        <taxon>Pseudomonas</taxon>
    </lineage>
</organism>
<evidence type="ECO:0000313" key="4">
    <source>
        <dbReference type="Proteomes" id="UP001230768"/>
    </source>
</evidence>
<dbReference type="Pfam" id="PF13538">
    <property type="entry name" value="UvrD_C_2"/>
    <property type="match status" value="1"/>
</dbReference>
<dbReference type="GO" id="GO:0005524">
    <property type="term" value="F:ATP binding"/>
    <property type="evidence" value="ECO:0007669"/>
    <property type="project" value="UniProtKB-KW"/>
</dbReference>
<name>A0ABY9GX85_9PSED</name>
<reference evidence="3 4" key="1">
    <citation type="submission" date="2023-02" db="EMBL/GenBank/DDBJ databases">
        <title>Evolution of Hrp T3SS in non-pathogenic Pseudomonas fluorescens.</title>
        <authorList>
            <person name="Liao K."/>
            <person name="Wei H."/>
            <person name="Gu Y."/>
        </authorList>
    </citation>
    <scope>NUCLEOTIDE SEQUENCE [LARGE SCALE GENOMIC DNA]</scope>
    <source>
        <strain evidence="3 4">FP607</strain>
    </source>
</reference>
<dbReference type="InterPro" id="IPR000212">
    <property type="entry name" value="DNA_helicase_UvrD/REP"/>
</dbReference>
<dbReference type="Gene3D" id="3.40.50.300">
    <property type="entry name" value="P-loop containing nucleotide triphosphate hydrolases"/>
    <property type="match status" value="2"/>
</dbReference>
<dbReference type="PANTHER" id="PTHR11070">
    <property type="entry name" value="UVRD / RECB / PCRA DNA HELICASE FAMILY MEMBER"/>
    <property type="match status" value="1"/>
</dbReference>
<dbReference type="Proteomes" id="UP001230768">
    <property type="component" value="Chromosome"/>
</dbReference>
<evidence type="ECO:0000256" key="1">
    <source>
        <dbReference type="ARBA" id="ARBA00034923"/>
    </source>
</evidence>
<keyword evidence="3" id="KW-0067">ATP-binding</keyword>